<dbReference type="EMBL" id="CP042469">
    <property type="protein sequence ID" value="QOX65249.1"/>
    <property type="molecule type" value="Genomic_DNA"/>
</dbReference>
<evidence type="ECO:0000313" key="2">
    <source>
        <dbReference type="Proteomes" id="UP000594014"/>
    </source>
</evidence>
<protein>
    <submittedName>
        <fullName evidence="1">Uncharacterized protein</fullName>
    </submittedName>
</protein>
<reference evidence="1" key="1">
    <citation type="submission" date="2019-08" db="EMBL/GenBank/DDBJ databases">
        <title>Genome sequence of Clostridiales bacterium MT110.</title>
        <authorList>
            <person name="Cao J."/>
        </authorList>
    </citation>
    <scope>NUCLEOTIDE SEQUENCE</scope>
    <source>
        <strain evidence="1">MT110</strain>
    </source>
</reference>
<accession>A0ACD1AFY9</accession>
<name>A0ACD1AFY9_9FIRM</name>
<proteinExistence type="predicted"/>
<gene>
    <name evidence="1" type="ORF">FRZ06_18785</name>
</gene>
<sequence>MEGMKKRILSILLVVCMVVSLLPCFAVTAIAAGEATLLVNTSAVDDSAARGTGARYKTLAGAVAKAVSGDTIKLETDCVIDATVVIEGVTLTFDLNDKLITCSVDNSHYTNYAINVGSGGTLTVTDTANGSGKIQYPSPIAVTSNGTVNVAKGTIEAISEGYGPAIQCNNSAGTVNVSGGKVILDNGGYEGYGAINSFGTVNVSGGDVVGTGATPAIKSVGTANVSGGYINSLNSLSGSTANITGGNIGVFRIISGGTANVTGGTINTIYNDGTLQNLNSQSLSLYIFTGGDPNVAVTSISVTPALSYTYGLNDVKTDSEGKIYAWLPAGITNASVTAGGKTMTIDFRIRGEEITGLILPYPGGYGQMFDFQGNGYSGRVTWSPSATPFLPGTVYTGTFILTAVDSYTFTGMTGVFTVSGATSVTASDNTGKTLKLTVVFPETPSPQPVTVTVKKDGTVWAGHGKSLALYKDGISTYTLNSSGYNASVLPGTYDIYEGTADTGVDITVSKGGANSATVNYYSVTFKSQDGSTTLNTQTVLSGKNAVYGGTTPSKAADAQYSYAFSKWVATVNGSDEAALNNITSAHTVFACFTPTLRSYTVTWKKDSSTTIDTTTVDYGLTPFHVAPTKTGFSFAGWTPALGSVTGDAIYTASWTADPYSISYVLNGGTVAAPNPDNYTIENTVIILNNPTRTGYSFVGWSGTDLTGAANQTVTIPAGSNGALSYTANWKADAPPAPQASIVTARTDKSITIAVENGYEYSLDGMIWHSGTGSYTFTELTAAQPYSLFCRKAEVTDLDSASAASDASDALAVITKNAAPAAPSFTFESITANSVTISTVAGGEYSKDGGVTWQDSSLFTGLFDATKYHFAVRMKENDTTVASAASAITDQYTAAAIPSTGEGYTINYSTGTIGITSGYEVSTSIDFSTLFANGDSFTPGITYYVRKAKDTGTTPDTPASEAVIFTVSAKPDAPSDGAYSYDYTNEQILFGDDYEVYTATSGGNAVTSDSTAITPGSILYIRVKSTDSAPASDWTMITVPARPATTGLSISTSRTDTTITVTEIPGAEYSNDGGTTWQSSNVFTGLNADTDYSITVRYAADDAFASDALTSVTVRTKASAGGAPSAPSVSTQTDHAITIDTVEGYQYAITTSDTAPTIWGAAETTTGTKTFSSLSAATRYYIWVRAAETDTATPSSASRISVYTTASVPSDEGYTIDYIAETINYDDGIYEVTADTVALPLTMIEDGDSITDNISDYGDAVQTIYVRVKAVEDGAPAGAWVEVPLPARPETPSASASNETADNKNDGRISGVTEAMEWKADGGAYTAVTADQASNGITGLSDGTYYVRSMAVSGIRFKSAEQKITIAAGHTITVTFHSQSGSEVEPITGKAYGDRIAAPVDPIRSGFYFAGWYKDVSCTNPWTFTLDALTEDITLYAKWSSIPAYTVTGRIVDETSAAVVGATVRMMQGATQFGITGVTDEHGDFTIDKVPTGIYNLVITKGAKTSIIKVEVSSGNVAVGNAALPSGNANSILVVQGSGTPNVVVGELEREAYTQLAGSGNPLADKVDITLTVEKKDADVAANGSEVTSAAAAAGKQVGMILAIDVNKKVNGTDDPTYNQTSGLIEINIPLPAEMQGKATYAIYRYHGSGVDTITETPNGTLERIAIDRSNWIITLYANKFSTYAIGYTNHSSGGGGGTASPGTKAAAIESQETVALPYYVVNGKEIFIGFAKDADGTMKYIAPAGVTVLFRKNPKDFRDIAGHWAKDNIDFVTERELFLGTGDDKFSPQSGMTRAMFATVIGRLYERSYGELLKKDDYSFADVDSNAYYRAYIDWASENNIITGIGSGLFKPDQEITRQEMAAILYRFAEFLRVLPSGLEKTQLHYPDAAGISFWATEAAGYCQQTGIITGRSGGDFVPQGTATRAEVAAILQRFIESSVN</sequence>
<dbReference type="Proteomes" id="UP000594014">
    <property type="component" value="Chromosome"/>
</dbReference>
<organism evidence="1 2">
    <name type="scientific">Anoxybacterium hadale</name>
    <dbReference type="NCBI Taxonomy" id="3408580"/>
    <lineage>
        <taxon>Bacteria</taxon>
        <taxon>Bacillati</taxon>
        <taxon>Bacillota</taxon>
        <taxon>Clostridia</taxon>
        <taxon>Peptostreptococcales</taxon>
        <taxon>Anaerovoracaceae</taxon>
        <taxon>Anoxybacterium</taxon>
    </lineage>
</organism>
<evidence type="ECO:0000313" key="1">
    <source>
        <dbReference type="EMBL" id="QOX65249.1"/>
    </source>
</evidence>
<keyword evidence="2" id="KW-1185">Reference proteome</keyword>